<keyword evidence="1" id="KW-0472">Membrane</keyword>
<dbReference type="AlphaFoldDB" id="A0AAE1I133"/>
<name>A0AAE1I133_9NEOP</name>
<comment type="caution">
    <text evidence="2">The sequence shown here is derived from an EMBL/GenBank/DDBJ whole genome shotgun (WGS) entry which is preliminary data.</text>
</comment>
<evidence type="ECO:0000313" key="3">
    <source>
        <dbReference type="Proteomes" id="UP001219518"/>
    </source>
</evidence>
<gene>
    <name evidence="2" type="ORF">KUF71_025787</name>
</gene>
<reference evidence="2" key="2">
    <citation type="journal article" date="2023" name="BMC Genomics">
        <title>Pest status, molecular evolution, and epigenetic factors derived from the genome assembly of Frankliniella fusca, a thysanopteran phytovirus vector.</title>
        <authorList>
            <person name="Catto M.A."/>
            <person name="Labadie P.E."/>
            <person name="Jacobson A.L."/>
            <person name="Kennedy G.G."/>
            <person name="Srinivasan R."/>
            <person name="Hunt B.G."/>
        </authorList>
    </citation>
    <scope>NUCLEOTIDE SEQUENCE</scope>
    <source>
        <strain evidence="2">PL_HMW_Pooled</strain>
    </source>
</reference>
<feature type="transmembrane region" description="Helical" evidence="1">
    <location>
        <begin position="7"/>
        <end position="26"/>
    </location>
</feature>
<dbReference type="GO" id="GO:0007229">
    <property type="term" value="P:integrin-mediated signaling pathway"/>
    <property type="evidence" value="ECO:0007669"/>
    <property type="project" value="UniProtKB-KW"/>
</dbReference>
<protein>
    <submittedName>
        <fullName evidence="2">Integrin alpha-8</fullName>
    </submittedName>
</protein>
<evidence type="ECO:0000256" key="1">
    <source>
        <dbReference type="SAM" id="Phobius"/>
    </source>
</evidence>
<organism evidence="2 3">
    <name type="scientific">Frankliniella fusca</name>
    <dbReference type="NCBI Taxonomy" id="407009"/>
    <lineage>
        <taxon>Eukaryota</taxon>
        <taxon>Metazoa</taxon>
        <taxon>Ecdysozoa</taxon>
        <taxon>Arthropoda</taxon>
        <taxon>Hexapoda</taxon>
        <taxon>Insecta</taxon>
        <taxon>Pterygota</taxon>
        <taxon>Neoptera</taxon>
        <taxon>Paraneoptera</taxon>
        <taxon>Thysanoptera</taxon>
        <taxon>Terebrantia</taxon>
        <taxon>Thripoidea</taxon>
        <taxon>Thripidae</taxon>
        <taxon>Frankliniella</taxon>
    </lineage>
</organism>
<proteinExistence type="predicted"/>
<dbReference type="EMBL" id="JAHWGI010001422">
    <property type="protein sequence ID" value="KAK3931334.1"/>
    <property type="molecule type" value="Genomic_DNA"/>
</dbReference>
<keyword evidence="3" id="KW-1185">Reference proteome</keyword>
<keyword evidence="2" id="KW-0401">Integrin</keyword>
<keyword evidence="1" id="KW-0812">Transmembrane</keyword>
<accession>A0AAE1I133</accession>
<keyword evidence="1" id="KW-1133">Transmembrane helix</keyword>
<reference evidence="2" key="1">
    <citation type="submission" date="2021-07" db="EMBL/GenBank/DDBJ databases">
        <authorList>
            <person name="Catto M.A."/>
            <person name="Jacobson A."/>
            <person name="Kennedy G."/>
            <person name="Labadie P."/>
            <person name="Hunt B.G."/>
            <person name="Srinivasan R."/>
        </authorList>
    </citation>
    <scope>NUCLEOTIDE SEQUENCE</scope>
    <source>
        <strain evidence="2">PL_HMW_Pooled</strain>
        <tissue evidence="2">Head</tissue>
    </source>
</reference>
<feature type="transmembrane region" description="Helical" evidence="1">
    <location>
        <begin position="62"/>
        <end position="82"/>
    </location>
</feature>
<dbReference type="Proteomes" id="UP001219518">
    <property type="component" value="Unassembled WGS sequence"/>
</dbReference>
<evidence type="ECO:0000313" key="2">
    <source>
        <dbReference type="EMBL" id="KAK3931334.1"/>
    </source>
</evidence>
<sequence>MKILFMIAVCGSMNSVGILLAIYIFFMKELKTIELLLKNHNHIHFPYQLRHQCSLPLSLAELFWQFVLLQGKVLAAIIRFYVCR</sequence>